<dbReference type="RefSeq" id="WP_154287983.1">
    <property type="nucleotide sequence ID" value="NZ_WKJI01000003.1"/>
</dbReference>
<evidence type="ECO:0000256" key="1">
    <source>
        <dbReference type="SAM" id="SignalP"/>
    </source>
</evidence>
<reference evidence="2 3" key="1">
    <citation type="submission" date="2019-11" db="EMBL/GenBank/DDBJ databases">
        <authorList>
            <person name="Cheng Q."/>
            <person name="Yang Z."/>
        </authorList>
    </citation>
    <scope>NUCLEOTIDE SEQUENCE [LARGE SCALE GENOMIC DNA]</scope>
    <source>
        <strain evidence="2 3">HX-22-1</strain>
    </source>
</reference>
<keyword evidence="1" id="KW-0732">Signal</keyword>
<gene>
    <name evidence="2" type="ORF">GJJ64_11770</name>
</gene>
<dbReference type="InterPro" id="IPR019619">
    <property type="entry name" value="DUF2490"/>
</dbReference>
<name>A0A7K0FQF8_9SPHI</name>
<dbReference type="Pfam" id="PF10677">
    <property type="entry name" value="DUF2490"/>
    <property type="match status" value="1"/>
</dbReference>
<dbReference type="Proteomes" id="UP000462931">
    <property type="component" value="Unassembled WGS sequence"/>
</dbReference>
<protein>
    <submittedName>
        <fullName evidence="2">DUF2490 domain-containing protein</fullName>
    </submittedName>
</protein>
<proteinExistence type="predicted"/>
<organism evidence="2 3">
    <name type="scientific">Pedobacter puniceum</name>
    <dbReference type="NCBI Taxonomy" id="2666136"/>
    <lineage>
        <taxon>Bacteria</taxon>
        <taxon>Pseudomonadati</taxon>
        <taxon>Bacteroidota</taxon>
        <taxon>Sphingobacteriia</taxon>
        <taxon>Sphingobacteriales</taxon>
        <taxon>Sphingobacteriaceae</taxon>
        <taxon>Pedobacter</taxon>
    </lineage>
</organism>
<dbReference type="AlphaFoldDB" id="A0A7K0FQF8"/>
<feature type="chain" id="PRO_5029472769" evidence="1">
    <location>
        <begin position="21"/>
        <end position="230"/>
    </location>
</feature>
<accession>A0A7K0FQF8</accession>
<keyword evidence="3" id="KW-1185">Reference proteome</keyword>
<evidence type="ECO:0000313" key="3">
    <source>
        <dbReference type="Proteomes" id="UP000462931"/>
    </source>
</evidence>
<feature type="signal peptide" evidence="1">
    <location>
        <begin position="1"/>
        <end position="20"/>
    </location>
</feature>
<sequence>MKKQILLLLTGLTLSLVAQAQTINQQSGWAAWFHSQKFSKKTGLHFDFQVRSADDLEYVRNILIRPGFTYFINDKLNATLGYALIISDQPGMDALTESRIWEQFIVTYKLGKIPLTHRFRLEQRFVNQANGNDAFSQRLRYFFRSVIPLQKQTTPTFSKGVFMALQNEVFLNIQNQPNGFLFDQNRLYLAAGYRLNPKMDLEAGYLNQSIKGAAVNTNNNIFQVALYTRF</sequence>
<dbReference type="EMBL" id="WKJI01000003">
    <property type="protein sequence ID" value="MRX47871.1"/>
    <property type="molecule type" value="Genomic_DNA"/>
</dbReference>
<comment type="caution">
    <text evidence="2">The sequence shown here is derived from an EMBL/GenBank/DDBJ whole genome shotgun (WGS) entry which is preliminary data.</text>
</comment>
<evidence type="ECO:0000313" key="2">
    <source>
        <dbReference type="EMBL" id="MRX47871.1"/>
    </source>
</evidence>